<dbReference type="PATRIC" id="fig|1710894.3.peg.3468"/>
<evidence type="ECO:0000256" key="2">
    <source>
        <dbReference type="ARBA" id="ARBA00023002"/>
    </source>
</evidence>
<proteinExistence type="predicted"/>
<dbReference type="InterPro" id="IPR013819">
    <property type="entry name" value="LipOase_C"/>
</dbReference>
<name>A0A1B7VXX9_APHFL</name>
<feature type="compositionally biased region" description="Polar residues" evidence="3">
    <location>
        <begin position="12"/>
        <end position="21"/>
    </location>
</feature>
<dbReference type="Proteomes" id="UP000092382">
    <property type="component" value="Unassembled WGS sequence"/>
</dbReference>
<dbReference type="SUPFAM" id="SSF48484">
    <property type="entry name" value="Lipoxigenase"/>
    <property type="match status" value="1"/>
</dbReference>
<evidence type="ECO:0000313" key="5">
    <source>
        <dbReference type="EMBL" id="OBQ25779.1"/>
    </source>
</evidence>
<organism evidence="5 6">
    <name type="scientific">Aphanizomenon flos-aquae LD13</name>
    <dbReference type="NCBI Taxonomy" id="1710894"/>
    <lineage>
        <taxon>Bacteria</taxon>
        <taxon>Bacillati</taxon>
        <taxon>Cyanobacteriota</taxon>
        <taxon>Cyanophyceae</taxon>
        <taxon>Nostocales</taxon>
        <taxon>Aphanizomenonaceae</taxon>
        <taxon>Aphanizomenon</taxon>
    </lineage>
</organism>
<dbReference type="Gene3D" id="3.10.450.60">
    <property type="match status" value="1"/>
</dbReference>
<feature type="domain" description="Lipoxygenase" evidence="4">
    <location>
        <begin position="1"/>
        <end position="552"/>
    </location>
</feature>
<sequence>MINIMQPFLPQNDPNPGQRQSSLEKGRKEYQFMYDFLPPMAMLKSVPPAENFSTKYIAERTLEAAELPLNMMAVKTHAMWDPLDELQDYEDFFPVLQKPNVMKTYETDDSFAEQRLCGVNPMVLRQIKQMPANFAFTIEELQAKFGNSINLIERLATGNLYVADYRSLAFIQGGTYAKGKKYLPAPLAFFCWRSSGFQDRGQLVPVAIQINPKAGQASPLLTPFDKPLTWFYAKSCVQIADANHHEMSSHLCRTHLVMEPFAVVTPRQLAENHPLRILLKPHFRFMLANNDLARKRLVSRGGFVDELLAGTLQESLQIVVDAYKSWSLDQFALPRELKNRGVDDVKNLPHYPYRDDGILLWNAINKFVFNYLQLYYKSPADLKADGELQAWARELVAQDGGRVKGMSDRIDTLEQLVEIVTTIIYICGPQHSAVNFSQYEYMGFIPNMPLAAYQAIQQKGDIKDRQALIDFLPPAKPTNTQLSTVYILSDYRYDRLGYYEEEEFTDPNADQVVNKFQQELNVVQRKIELNNKGRLVNYEYLQPRLILNSISI</sequence>
<dbReference type="Gene3D" id="1.20.245.10">
    <property type="entry name" value="Lipoxygenase-1, Domain 5"/>
    <property type="match status" value="1"/>
</dbReference>
<dbReference type="PANTHER" id="PTHR11771">
    <property type="entry name" value="LIPOXYGENASE"/>
    <property type="match status" value="1"/>
</dbReference>
<evidence type="ECO:0000259" key="4">
    <source>
        <dbReference type="PROSITE" id="PS51393"/>
    </source>
</evidence>
<evidence type="ECO:0000256" key="3">
    <source>
        <dbReference type="SAM" id="MobiDB-lite"/>
    </source>
</evidence>
<evidence type="ECO:0000313" key="6">
    <source>
        <dbReference type="Proteomes" id="UP000092382"/>
    </source>
</evidence>
<dbReference type="InterPro" id="IPR000907">
    <property type="entry name" value="LipOase"/>
</dbReference>
<dbReference type="GO" id="GO:0016702">
    <property type="term" value="F:oxidoreductase activity, acting on single donors with incorporation of molecular oxygen, incorporation of two atoms of oxygen"/>
    <property type="evidence" value="ECO:0007669"/>
    <property type="project" value="InterPro"/>
</dbReference>
<comment type="caution">
    <text evidence="5">The sequence shown here is derived from an EMBL/GenBank/DDBJ whole genome shotgun (WGS) entry which is preliminary data.</text>
</comment>
<keyword evidence="1" id="KW-0479">Metal-binding</keyword>
<dbReference type="STRING" id="1803587.GCA_001593825_02883"/>
<reference evidence="5 6" key="1">
    <citation type="submission" date="2015-09" db="EMBL/GenBank/DDBJ databases">
        <title>Whole genome shotgun sequence assembly of Aphanizomenon flos-aquae UKL13.</title>
        <authorList>
            <person name="Driscoll C."/>
        </authorList>
    </citation>
    <scope>NUCLEOTIDE SEQUENCE [LARGE SCALE GENOMIC DNA]</scope>
    <source>
        <strain evidence="5">MDT13</strain>
    </source>
</reference>
<accession>A0A1B7VXX9</accession>
<dbReference type="EMBL" id="LJOY01000022">
    <property type="protein sequence ID" value="OBQ25779.1"/>
    <property type="molecule type" value="Genomic_DNA"/>
</dbReference>
<gene>
    <name evidence="5" type="ORF">AN481_08645</name>
</gene>
<dbReference type="PRINTS" id="PR00087">
    <property type="entry name" value="LIPOXYGENASE"/>
</dbReference>
<protein>
    <submittedName>
        <fullName evidence="5">Lipoxygenase</fullName>
    </submittedName>
</protein>
<keyword evidence="2" id="KW-0560">Oxidoreductase</keyword>
<dbReference type="GO" id="GO:0046872">
    <property type="term" value="F:metal ion binding"/>
    <property type="evidence" value="ECO:0007669"/>
    <property type="project" value="UniProtKB-KW"/>
</dbReference>
<feature type="region of interest" description="Disordered" evidence="3">
    <location>
        <begin position="1"/>
        <end position="23"/>
    </location>
</feature>
<evidence type="ECO:0000256" key="1">
    <source>
        <dbReference type="ARBA" id="ARBA00022723"/>
    </source>
</evidence>
<dbReference type="Pfam" id="PF00305">
    <property type="entry name" value="Lipoxygenase"/>
    <property type="match status" value="1"/>
</dbReference>
<dbReference type="InterPro" id="IPR036226">
    <property type="entry name" value="LipOase_C_sf"/>
</dbReference>
<dbReference type="AlphaFoldDB" id="A0A1B7VXX9"/>
<dbReference type="GO" id="GO:0034440">
    <property type="term" value="P:lipid oxidation"/>
    <property type="evidence" value="ECO:0007669"/>
    <property type="project" value="InterPro"/>
</dbReference>
<dbReference type="PROSITE" id="PS51393">
    <property type="entry name" value="LIPOXYGENASE_3"/>
    <property type="match status" value="1"/>
</dbReference>